<feature type="region of interest" description="Disordered" evidence="2">
    <location>
        <begin position="595"/>
        <end position="768"/>
    </location>
</feature>
<dbReference type="PROSITE" id="PS50222">
    <property type="entry name" value="EF_HAND_2"/>
    <property type="match status" value="2"/>
</dbReference>
<feature type="region of interest" description="Disordered" evidence="2">
    <location>
        <begin position="1457"/>
        <end position="1484"/>
    </location>
</feature>
<dbReference type="InterPro" id="IPR018247">
    <property type="entry name" value="EF_Hand_1_Ca_BS"/>
</dbReference>
<feature type="compositionally biased region" description="Pro residues" evidence="2">
    <location>
        <begin position="740"/>
        <end position="749"/>
    </location>
</feature>
<feature type="domain" description="EF-hand" evidence="3">
    <location>
        <begin position="1395"/>
        <end position="1430"/>
    </location>
</feature>
<dbReference type="OrthoDB" id="443974at2759"/>
<keyword evidence="5" id="KW-1185">Reference proteome</keyword>
<evidence type="ECO:0000313" key="4">
    <source>
        <dbReference type="EMBL" id="OLP99660.1"/>
    </source>
</evidence>
<evidence type="ECO:0000256" key="1">
    <source>
        <dbReference type="ARBA" id="ARBA00022837"/>
    </source>
</evidence>
<name>A0A1Q9DWW1_SYMMI</name>
<evidence type="ECO:0000259" key="3">
    <source>
        <dbReference type="PROSITE" id="PS50222"/>
    </source>
</evidence>
<organism evidence="4 5">
    <name type="scientific">Symbiodinium microadriaticum</name>
    <name type="common">Dinoflagellate</name>
    <name type="synonym">Zooxanthella microadriatica</name>
    <dbReference type="NCBI Taxonomy" id="2951"/>
    <lineage>
        <taxon>Eukaryota</taxon>
        <taxon>Sar</taxon>
        <taxon>Alveolata</taxon>
        <taxon>Dinophyceae</taxon>
        <taxon>Suessiales</taxon>
        <taxon>Symbiodiniaceae</taxon>
        <taxon>Symbiodinium</taxon>
    </lineage>
</organism>
<feature type="compositionally biased region" description="Low complexity" evidence="2">
    <location>
        <begin position="758"/>
        <end position="768"/>
    </location>
</feature>
<dbReference type="Pfam" id="PF13499">
    <property type="entry name" value="EF-hand_7"/>
    <property type="match status" value="1"/>
</dbReference>
<reference evidence="4 5" key="1">
    <citation type="submission" date="2016-02" db="EMBL/GenBank/DDBJ databases">
        <title>Genome analysis of coral dinoflagellate symbionts highlights evolutionary adaptations to a symbiotic lifestyle.</title>
        <authorList>
            <person name="Aranda M."/>
            <person name="Li Y."/>
            <person name="Liew Y.J."/>
            <person name="Baumgarten S."/>
            <person name="Simakov O."/>
            <person name="Wilson M."/>
            <person name="Piel J."/>
            <person name="Ashoor H."/>
            <person name="Bougouffa S."/>
            <person name="Bajic V.B."/>
            <person name="Ryu T."/>
            <person name="Ravasi T."/>
            <person name="Bayer T."/>
            <person name="Micklem G."/>
            <person name="Kim H."/>
            <person name="Bhak J."/>
            <person name="Lajeunesse T.C."/>
            <person name="Voolstra C.R."/>
        </authorList>
    </citation>
    <scope>NUCLEOTIDE SEQUENCE [LARGE SCALE GENOMIC DNA]</scope>
    <source>
        <strain evidence="4 5">CCMP2467</strain>
    </source>
</reference>
<dbReference type="InterPro" id="IPR002048">
    <property type="entry name" value="EF_hand_dom"/>
</dbReference>
<dbReference type="InterPro" id="IPR011992">
    <property type="entry name" value="EF-hand-dom_pair"/>
</dbReference>
<feature type="region of interest" description="Disordered" evidence="2">
    <location>
        <begin position="836"/>
        <end position="900"/>
    </location>
</feature>
<keyword evidence="1" id="KW-0106">Calcium</keyword>
<feature type="compositionally biased region" description="Low complexity" evidence="2">
    <location>
        <begin position="684"/>
        <end position="697"/>
    </location>
</feature>
<feature type="compositionally biased region" description="Polar residues" evidence="2">
    <location>
        <begin position="652"/>
        <end position="667"/>
    </location>
</feature>
<comment type="caution">
    <text evidence="4">The sequence shown here is derived from an EMBL/GenBank/DDBJ whole genome shotgun (WGS) entry which is preliminary data.</text>
</comment>
<protein>
    <recommendedName>
        <fullName evidence="3">EF-hand domain-containing protein</fullName>
    </recommendedName>
</protein>
<sequence length="1484" mass="161078">MSDGLVVGTYLAEQVALTSYALLSVSQADAKRSQISAVPSGPRVKRRLRDHNNFKADTLPALVSLDPLLQGATTAAEGPGPTAAAETQRRMRLTHIEISSARLAEGRQTWSTDRPTADQPPSRGDCQAIASLTAPLPWFRPGAPEPKKSLKKARSRRGSAGFSSTTNPWDLFSESLRGTGVERSPRKRSPSPPRKRDAGERAPRDLFHFGLAEQPLLPEDAVQAYFESEKARTDQLHEKEKEPKELEKVDGQRRYAIVKPLPHSDKVQREPLRVLRESKKSEPADPLMEGDALDRTKFFAELLDQMFFKQKFSPVRRDACQLTRMSAKMDDGSVEDGEVATLRKTATKLVRASGELFPAEHLSKALKGVESAVVRPAITRLEAESGASAATGSADARKQRLRAQCGALHRQLVDKKANEDGFLSNVMTFFREEDAKAMNHRMQIQDQLDQFEELRAHQAQQAKEEEALKACLELMVLYAEDAKSRNTFLIDTLTQLLSCQPTMLPGNPPDDTLVQSWGLAAQAAYIRLVNDCQFCLEKMLARRNMFLDRLEDSKKENKEHALQMAVLMQTTTNSREVLDEYKRRYFWDSITHSFKPPSRRIGETGEASSSKPQPAAHSRPLPSPPPQPGLALPLRSGEPMPEVQEPMPSPRTPSEASPSPRPQQESLPSLPEEQHPPPADQSQDSPAPASVDPASPSEGSFSRSAALASEGFTPPKGSSPEHSRSPPPSQVLLEPIAVPSLPPPPPLPLPRVSGGEGAATAHAAQAAQAAMRCQRHTYSLGSQPSRMYPQGCVSFSPPGVVMKPAGAPTFSGWQVAQLPGHGSSYLPEQVVPQPRRHLAYSPPPRQWQQLSAASPRLPSPVPPPRWTYVSPRRSTRSTSAGADSACRARGRHSSFEPRTHGHSMLGAAAQASLPGSMLCPTPGSAWSGSMHCPAPPPALGHILGVRSGSAAYPPGQARPPEPIERRGRSPVPARRVVLAPQQVPQAAQPLAPRLCSQSPPRQVYLVRSPSPVSQACITPRGTSPTLAQSSSYVLPVTRGSAPPMVGRGRASGRTPSPCYPARMAKVSTSPCNIAASGEGVLLTPRYAGAMPPAASVQGTHVPDATIVARGRSPGLVAVAPSNPQYCVRQGASCAVRSPTPPAAVVAAATPRTGSPVFVRYHLQPRTGGAGPQILPAQEHGESNAGRRISGRFVLGSVGNENCRNKKDRENVFFESCGTKDDMHKLLRAWDKIDVDCSGRVDLAEVRSLGDRLMIDVVAAGDWAAGGSTLSGKSFDNMSGVSRLPAWIANTPQEERPRFVQRFCDRLASVLTNARKQSFCIEDIMRLIWSCSSEEDLRQMRSWCDEINRTRDKWRVSPPPVLPSEEKAALQAVFNYFDKDRGGSVSANELILSGLIDKDYAKEFINVADTDGNGEIDMAEFCELMCPHGFRASETSVTGSTVLGQPARLDDTTKTWRLKEAPPAAAEIRPSRARAKERARPPGGH</sequence>
<dbReference type="GO" id="GO:0005509">
    <property type="term" value="F:calcium ion binding"/>
    <property type="evidence" value="ECO:0007669"/>
    <property type="project" value="InterPro"/>
</dbReference>
<evidence type="ECO:0000256" key="2">
    <source>
        <dbReference type="SAM" id="MobiDB-lite"/>
    </source>
</evidence>
<proteinExistence type="predicted"/>
<dbReference type="SUPFAM" id="SSF47473">
    <property type="entry name" value="EF-hand"/>
    <property type="match status" value="1"/>
</dbReference>
<gene>
    <name evidence="4" type="ORF">AK812_SmicGene17763</name>
</gene>
<feature type="region of interest" description="Disordered" evidence="2">
    <location>
        <begin position="103"/>
        <end position="201"/>
    </location>
</feature>
<feature type="compositionally biased region" description="Basic and acidic residues" evidence="2">
    <location>
        <begin position="1473"/>
        <end position="1484"/>
    </location>
</feature>
<dbReference type="Proteomes" id="UP000186817">
    <property type="component" value="Unassembled WGS sequence"/>
</dbReference>
<dbReference type="CDD" id="cd00051">
    <property type="entry name" value="EFh"/>
    <property type="match status" value="1"/>
</dbReference>
<dbReference type="Gene3D" id="1.10.238.10">
    <property type="entry name" value="EF-hand"/>
    <property type="match status" value="1"/>
</dbReference>
<dbReference type="EMBL" id="LSRX01000354">
    <property type="protein sequence ID" value="OLP99660.1"/>
    <property type="molecule type" value="Genomic_DNA"/>
</dbReference>
<dbReference type="SMART" id="SM00054">
    <property type="entry name" value="EFh"/>
    <property type="match status" value="3"/>
</dbReference>
<feature type="domain" description="EF-hand" evidence="3">
    <location>
        <begin position="1220"/>
        <end position="1255"/>
    </location>
</feature>
<evidence type="ECO:0000313" key="5">
    <source>
        <dbReference type="Proteomes" id="UP000186817"/>
    </source>
</evidence>
<accession>A0A1Q9DWW1</accession>
<dbReference type="PROSITE" id="PS00018">
    <property type="entry name" value="EF_HAND_1"/>
    <property type="match status" value="2"/>
</dbReference>